<dbReference type="SUPFAM" id="SSF53613">
    <property type="entry name" value="Ribokinase-like"/>
    <property type="match status" value="1"/>
</dbReference>
<dbReference type="InterPro" id="IPR002173">
    <property type="entry name" value="Carboh/pur_kinase_PfkB_CS"/>
</dbReference>
<dbReference type="EMBL" id="JAJBZT010000007">
    <property type="protein sequence ID" value="MCB6184574.1"/>
    <property type="molecule type" value="Genomic_DNA"/>
</dbReference>
<dbReference type="GO" id="GO:0016301">
    <property type="term" value="F:kinase activity"/>
    <property type="evidence" value="ECO:0007669"/>
    <property type="project" value="UniProtKB-KW"/>
</dbReference>
<protein>
    <submittedName>
        <fullName evidence="5">PfkB family carbohydrate kinase</fullName>
    </submittedName>
</protein>
<evidence type="ECO:0000313" key="6">
    <source>
        <dbReference type="Proteomes" id="UP001165395"/>
    </source>
</evidence>
<keyword evidence="2" id="KW-0808">Transferase</keyword>
<name>A0ABS8D8M1_9NEIS</name>
<dbReference type="RefSeq" id="WP_227181383.1">
    <property type="nucleotide sequence ID" value="NZ_JAJBZT010000007.1"/>
</dbReference>
<dbReference type="PANTHER" id="PTHR43085">
    <property type="entry name" value="HEXOKINASE FAMILY MEMBER"/>
    <property type="match status" value="1"/>
</dbReference>
<evidence type="ECO:0000256" key="2">
    <source>
        <dbReference type="ARBA" id="ARBA00022679"/>
    </source>
</evidence>
<keyword evidence="6" id="KW-1185">Reference proteome</keyword>
<comment type="caution">
    <text evidence="5">The sequence shown here is derived from an EMBL/GenBank/DDBJ whole genome shotgun (WGS) entry which is preliminary data.</text>
</comment>
<dbReference type="PROSITE" id="PS00584">
    <property type="entry name" value="PFKB_KINASES_2"/>
    <property type="match status" value="1"/>
</dbReference>
<keyword evidence="3 5" id="KW-0418">Kinase</keyword>
<accession>A0ABS8D8M1</accession>
<proteinExistence type="inferred from homology"/>
<dbReference type="Pfam" id="PF00294">
    <property type="entry name" value="PfkB"/>
    <property type="match status" value="2"/>
</dbReference>
<dbReference type="Gene3D" id="3.40.1190.20">
    <property type="match status" value="1"/>
</dbReference>
<comment type="similarity">
    <text evidence="1">Belongs to the carbohydrate kinase PfkB family.</text>
</comment>
<evidence type="ECO:0000256" key="1">
    <source>
        <dbReference type="ARBA" id="ARBA00010688"/>
    </source>
</evidence>
<dbReference type="InterPro" id="IPR029056">
    <property type="entry name" value="Ribokinase-like"/>
</dbReference>
<evidence type="ECO:0000256" key="3">
    <source>
        <dbReference type="ARBA" id="ARBA00022777"/>
    </source>
</evidence>
<organism evidence="5 6">
    <name type="scientific">Leeia speluncae</name>
    <dbReference type="NCBI Taxonomy" id="2884804"/>
    <lineage>
        <taxon>Bacteria</taxon>
        <taxon>Pseudomonadati</taxon>
        <taxon>Pseudomonadota</taxon>
        <taxon>Betaproteobacteria</taxon>
        <taxon>Neisseriales</taxon>
        <taxon>Leeiaceae</taxon>
        <taxon>Leeia</taxon>
    </lineage>
</organism>
<dbReference type="Proteomes" id="UP001165395">
    <property type="component" value="Unassembled WGS sequence"/>
</dbReference>
<feature type="domain" description="Carbohydrate kinase PfkB" evidence="4">
    <location>
        <begin position="17"/>
        <end position="122"/>
    </location>
</feature>
<dbReference type="PANTHER" id="PTHR43085:SF41">
    <property type="entry name" value="FRUCTOSELYSINE 6-KINASE"/>
    <property type="match status" value="1"/>
</dbReference>
<sequence>MNSILGLGDNTFDVYLDQAKEFPGGNAVNVAVFAARLGMRAAYLGRVGEDAEGAWLKTALQTEKVETAYVQTDKQTSTAWTCVRHEAGNRVFIGSDQGASAKLVLNEAQQAYLASFAMIHTSIYSHTVKYLPAFQRMGLRVSFDFSDEWKDRFLTDICPYIEVGIISLAGSSETLIQAQLEKMLQAGAKVAIATMGADGVMVKSRLGFVKAKGEPINVVDTLGAGDGFIAGFLASYITNQSLPDATQAGIQFAEKVCQEEGGWGHARALSPDRADAILRYCESHTLSPV</sequence>
<evidence type="ECO:0000259" key="4">
    <source>
        <dbReference type="Pfam" id="PF00294"/>
    </source>
</evidence>
<dbReference type="InterPro" id="IPR050306">
    <property type="entry name" value="PfkB_Carbo_kinase"/>
</dbReference>
<evidence type="ECO:0000313" key="5">
    <source>
        <dbReference type="EMBL" id="MCB6184574.1"/>
    </source>
</evidence>
<reference evidence="5" key="1">
    <citation type="submission" date="2021-10" db="EMBL/GenBank/DDBJ databases">
        <title>The complete genome sequence of Leeia sp. TBRC 13508.</title>
        <authorList>
            <person name="Charoenyingcharoen P."/>
            <person name="Yukphan P."/>
        </authorList>
    </citation>
    <scope>NUCLEOTIDE SEQUENCE</scope>
    <source>
        <strain evidence="5">TBRC 13508</strain>
    </source>
</reference>
<feature type="domain" description="Carbohydrate kinase PfkB" evidence="4">
    <location>
        <begin position="170"/>
        <end position="261"/>
    </location>
</feature>
<gene>
    <name evidence="5" type="ORF">LIN78_13590</name>
</gene>
<dbReference type="InterPro" id="IPR011611">
    <property type="entry name" value="PfkB_dom"/>
</dbReference>